<proteinExistence type="predicted"/>
<dbReference type="OrthoDB" id="9791166at2"/>
<accession>A0A1D8USB9</accession>
<dbReference type="eggNOG" id="COG3182">
    <property type="taxonomic scope" value="Bacteria"/>
</dbReference>
<feature type="transmembrane region" description="Helical" evidence="1">
    <location>
        <begin position="20"/>
        <end position="42"/>
    </location>
</feature>
<evidence type="ECO:0000256" key="1">
    <source>
        <dbReference type="SAM" id="Phobius"/>
    </source>
</evidence>
<reference evidence="2 3" key="1">
    <citation type="journal article" date="2016" name="Microb. Cell Fact.">
        <title>Dissection of exopolysaccharide biosynthesis in Kozakia baliensis.</title>
        <authorList>
            <person name="Brandt J.U."/>
            <person name="Jakob F."/>
            <person name="Behr J."/>
            <person name="Geissler A.J."/>
            <person name="Vogel R.F."/>
        </authorList>
    </citation>
    <scope>NUCLEOTIDE SEQUENCE [LARGE SCALE GENOMIC DNA]</scope>
    <source>
        <strain evidence="2 3">DSM 14400</strain>
    </source>
</reference>
<evidence type="ECO:0000313" key="2">
    <source>
        <dbReference type="EMBL" id="AOX16534.1"/>
    </source>
</evidence>
<feature type="transmembrane region" description="Helical" evidence="1">
    <location>
        <begin position="410"/>
        <end position="437"/>
    </location>
</feature>
<protein>
    <recommendedName>
        <fullName evidence="4">Peptidase</fullName>
    </recommendedName>
</protein>
<keyword evidence="3" id="KW-1185">Reference proteome</keyword>
<dbReference type="Pfam" id="PF03929">
    <property type="entry name" value="PepSY_TM"/>
    <property type="match status" value="1"/>
</dbReference>
<feature type="transmembrane region" description="Helical" evidence="1">
    <location>
        <begin position="138"/>
        <end position="167"/>
    </location>
</feature>
<dbReference type="PANTHER" id="PTHR34219:SF1">
    <property type="entry name" value="PEPSY DOMAIN-CONTAINING PROTEIN"/>
    <property type="match status" value="1"/>
</dbReference>
<gene>
    <name evidence="2" type="ORF">A0U89_04680</name>
</gene>
<dbReference type="InterPro" id="IPR005625">
    <property type="entry name" value="PepSY-ass_TM"/>
</dbReference>
<dbReference type="AlphaFoldDB" id="A0A1D8USB9"/>
<keyword evidence="1" id="KW-0812">Transmembrane</keyword>
<keyword evidence="1" id="KW-0472">Membrane</keyword>
<feature type="transmembrane region" description="Helical" evidence="1">
    <location>
        <begin position="198"/>
        <end position="218"/>
    </location>
</feature>
<name>A0A1D8USB9_9PROT</name>
<dbReference type="STRING" id="153496.A0U89_04680"/>
<dbReference type="RefSeq" id="WP_070402283.1">
    <property type="nucleotide sequence ID" value="NZ_BJVW01000031.1"/>
</dbReference>
<evidence type="ECO:0008006" key="4">
    <source>
        <dbReference type="Google" id="ProtNLM"/>
    </source>
</evidence>
<evidence type="ECO:0000313" key="3">
    <source>
        <dbReference type="Proteomes" id="UP000179145"/>
    </source>
</evidence>
<organism evidence="2 3">
    <name type="scientific">Kozakia baliensis</name>
    <dbReference type="NCBI Taxonomy" id="153496"/>
    <lineage>
        <taxon>Bacteria</taxon>
        <taxon>Pseudomonadati</taxon>
        <taxon>Pseudomonadota</taxon>
        <taxon>Alphaproteobacteria</taxon>
        <taxon>Acetobacterales</taxon>
        <taxon>Acetobacteraceae</taxon>
        <taxon>Kozakia</taxon>
    </lineage>
</organism>
<sequence>MKNSPSFFWPDRRTLWRWHFFAGLFCLPFLILLCLTGIIYLFKPQIEAAIDRPYDTRPTAIAPVPHEEIAAALKSIPGAHLLAYELPRTPQSAARVLVDRRGDAIRVYVDRNSHALLKTVTEEHRFERIIFHLHGELLLGNVGSVIMEMVASWTLVLILTGLCLWWPRGEWRFAGVLWPRLTPNRWPRLRDLHAVTGIWVSLFLVLFLVSGLPWSFIWGHALQTAQHNVGRVLSIQDWEIGAVPARDVIAGRHIIDPHKNNDMDMPGMDMRTQAVTSMPYDPIALDLVVQTAEKLNFPAPVLITPPSGEIGNWTVRSDTENRPKRENAIVSSTGKIVSRSNFSQKNAVDQFVGYGVAAHVGQLFGIFNQIVNLVVATGLLAMSVAATLLWLRRRPPGELGALPSSYSPKIGIATIVIAIVLGCLLPELGAALIVLFFTSKLVRRPDKY</sequence>
<dbReference type="KEGG" id="kba:A0U89_04680"/>
<dbReference type="PANTHER" id="PTHR34219">
    <property type="entry name" value="IRON-REGULATED INNER MEMBRANE PROTEIN-RELATED"/>
    <property type="match status" value="1"/>
</dbReference>
<dbReference type="EMBL" id="CP014674">
    <property type="protein sequence ID" value="AOX16534.1"/>
    <property type="molecule type" value="Genomic_DNA"/>
</dbReference>
<feature type="transmembrane region" description="Helical" evidence="1">
    <location>
        <begin position="370"/>
        <end position="390"/>
    </location>
</feature>
<dbReference type="Proteomes" id="UP000179145">
    <property type="component" value="Chromosome"/>
</dbReference>
<keyword evidence="1" id="KW-1133">Transmembrane helix</keyword>